<comment type="caution">
    <text evidence="3">The sequence shown here is derived from an EMBL/GenBank/DDBJ whole genome shotgun (WGS) entry which is preliminary data.</text>
</comment>
<dbReference type="InterPro" id="IPR016024">
    <property type="entry name" value="ARM-type_fold"/>
</dbReference>
<dbReference type="EMBL" id="CAXAMM010044137">
    <property type="protein sequence ID" value="CAK9113410.1"/>
    <property type="molecule type" value="Genomic_DNA"/>
</dbReference>
<sequence length="602" mass="65870">MKRLSRLGGRQQRQEQGSEAFPPDLGHGEDVPDAKWSKSLDSLLRPRNEAARHKALFEVADGTVYRSSLGRCEMLVDKGGLKVLKEILTSPTSTRLDRYLAVCTTYAVAFFPTLKMPLLEEAGILATLNALWWCGDALITGKVISQVEMMCFDAAPAKLLVKPVAALCVAMLTTLDNRDLHKKCLLTLLRISFHEECHDEAVASGVLRVLRDFSTQASEARASTENDVHWAATVALSNFTAGLDESHGDGVKASQDVLNGMVRLLKVKVDDGLGRIGRFFFSTGQVLMVVRNLALHAENARLLADLGVVNLVLKLLRRDRDKVRREVTPSGDFASDREDLAKASEDALNNTLLVAVRVLWTMSFDRTLASQIVEGGGMADLDGIHGYFDSVNFQRGVEAVQGVLFQIEGHQGGGGKPGGKPGRGGGSKWDVMISYQWDHQPQVLKMKNALEENGLSVWIDLDKMRGNILDQMAEAVEGSHVVIMCMTQKYYLSNNCHSEAQYAYALNKPIVPVVLEPGFRATGWLGLLLGMRKYVDMTGEFSRCSAELLEELRFKLGGAVALPRTPTAPAPTSAASSPAGSEAIAAMHDDVRKILEMMQQMS</sequence>
<evidence type="ECO:0000313" key="3">
    <source>
        <dbReference type="EMBL" id="CAK9113410.1"/>
    </source>
</evidence>
<dbReference type="InterPro" id="IPR035897">
    <property type="entry name" value="Toll_tir_struct_dom_sf"/>
</dbReference>
<dbReference type="PANTHER" id="PTHR46270:SF2">
    <property type="entry name" value="TIR DOMAIN-CONTAINING PROTEIN"/>
    <property type="match status" value="1"/>
</dbReference>
<feature type="compositionally biased region" description="Low complexity" evidence="1">
    <location>
        <begin position="1"/>
        <end position="19"/>
    </location>
</feature>
<reference evidence="3 4" key="1">
    <citation type="submission" date="2024-02" db="EMBL/GenBank/DDBJ databases">
        <authorList>
            <person name="Chen Y."/>
            <person name="Shah S."/>
            <person name="Dougan E. K."/>
            <person name="Thang M."/>
            <person name="Chan C."/>
        </authorList>
    </citation>
    <scope>NUCLEOTIDE SEQUENCE [LARGE SCALE GENOMIC DNA]</scope>
</reference>
<dbReference type="Proteomes" id="UP001642464">
    <property type="component" value="Unassembled WGS sequence"/>
</dbReference>
<dbReference type="SUPFAM" id="SSF48371">
    <property type="entry name" value="ARM repeat"/>
    <property type="match status" value="1"/>
</dbReference>
<proteinExistence type="predicted"/>
<name>A0ABP0SLY9_9DINO</name>
<accession>A0ABP0SLY9</accession>
<dbReference type="SUPFAM" id="SSF52200">
    <property type="entry name" value="Toll/Interleukin receptor TIR domain"/>
    <property type="match status" value="1"/>
</dbReference>
<feature type="region of interest" description="Disordered" evidence="1">
    <location>
        <begin position="1"/>
        <end position="33"/>
    </location>
</feature>
<gene>
    <name evidence="3" type="ORF">SCF082_LOCUS52566</name>
</gene>
<evidence type="ECO:0000259" key="2">
    <source>
        <dbReference type="Pfam" id="PF13676"/>
    </source>
</evidence>
<evidence type="ECO:0000256" key="1">
    <source>
        <dbReference type="SAM" id="MobiDB-lite"/>
    </source>
</evidence>
<evidence type="ECO:0000313" key="4">
    <source>
        <dbReference type="Proteomes" id="UP001642464"/>
    </source>
</evidence>
<dbReference type="Gene3D" id="1.25.10.10">
    <property type="entry name" value="Leucine-rich Repeat Variant"/>
    <property type="match status" value="1"/>
</dbReference>
<dbReference type="Gene3D" id="3.40.50.10140">
    <property type="entry name" value="Toll/interleukin-1 receptor homology (TIR) domain"/>
    <property type="match status" value="1"/>
</dbReference>
<feature type="domain" description="TIR" evidence="2">
    <location>
        <begin position="431"/>
        <end position="542"/>
    </location>
</feature>
<dbReference type="Pfam" id="PF13676">
    <property type="entry name" value="TIR_2"/>
    <property type="match status" value="1"/>
</dbReference>
<dbReference type="InterPro" id="IPR011989">
    <property type="entry name" value="ARM-like"/>
</dbReference>
<protein>
    <submittedName>
        <fullName evidence="3">TIR domain-containing protein</fullName>
    </submittedName>
</protein>
<organism evidence="3 4">
    <name type="scientific">Durusdinium trenchii</name>
    <dbReference type="NCBI Taxonomy" id="1381693"/>
    <lineage>
        <taxon>Eukaryota</taxon>
        <taxon>Sar</taxon>
        <taxon>Alveolata</taxon>
        <taxon>Dinophyceae</taxon>
        <taxon>Suessiales</taxon>
        <taxon>Symbiodiniaceae</taxon>
        <taxon>Durusdinium</taxon>
    </lineage>
</organism>
<dbReference type="InterPro" id="IPR000157">
    <property type="entry name" value="TIR_dom"/>
</dbReference>
<keyword evidence="4" id="KW-1185">Reference proteome</keyword>
<dbReference type="PANTHER" id="PTHR46270">
    <property type="entry name" value="ARMADILLO-TYPE FOLD-RELATED"/>
    <property type="match status" value="1"/>
</dbReference>